<dbReference type="AlphaFoldDB" id="A0A8X6LTU5"/>
<keyword evidence="2" id="KW-1185">Reference proteome</keyword>
<reference evidence="1" key="1">
    <citation type="submission" date="2020-07" db="EMBL/GenBank/DDBJ databases">
        <title>Multicomponent nature underlies the extraordinary mechanical properties of spider dragline silk.</title>
        <authorList>
            <person name="Kono N."/>
            <person name="Nakamura H."/>
            <person name="Mori M."/>
            <person name="Yoshida Y."/>
            <person name="Ohtoshi R."/>
            <person name="Malay A.D."/>
            <person name="Moran D.A.P."/>
            <person name="Tomita M."/>
            <person name="Numata K."/>
            <person name="Arakawa K."/>
        </authorList>
    </citation>
    <scope>NUCLEOTIDE SEQUENCE</scope>
</reference>
<evidence type="ECO:0000313" key="2">
    <source>
        <dbReference type="Proteomes" id="UP000887116"/>
    </source>
</evidence>
<organism evidence="1 2">
    <name type="scientific">Trichonephila clavata</name>
    <name type="common">Joro spider</name>
    <name type="synonym">Nephila clavata</name>
    <dbReference type="NCBI Taxonomy" id="2740835"/>
    <lineage>
        <taxon>Eukaryota</taxon>
        <taxon>Metazoa</taxon>
        <taxon>Ecdysozoa</taxon>
        <taxon>Arthropoda</taxon>
        <taxon>Chelicerata</taxon>
        <taxon>Arachnida</taxon>
        <taxon>Araneae</taxon>
        <taxon>Araneomorphae</taxon>
        <taxon>Entelegynae</taxon>
        <taxon>Araneoidea</taxon>
        <taxon>Nephilidae</taxon>
        <taxon>Trichonephila</taxon>
    </lineage>
</organism>
<name>A0A8X6LTU5_TRICU</name>
<evidence type="ECO:0000313" key="1">
    <source>
        <dbReference type="EMBL" id="GFR22751.1"/>
    </source>
</evidence>
<proteinExistence type="predicted"/>
<comment type="caution">
    <text evidence="1">The sequence shown here is derived from an EMBL/GenBank/DDBJ whole genome shotgun (WGS) entry which is preliminary data.</text>
</comment>
<gene>
    <name evidence="1" type="ORF">TNCT_400711</name>
</gene>
<dbReference type="Proteomes" id="UP000887116">
    <property type="component" value="Unassembled WGS sequence"/>
</dbReference>
<sequence>MANCINVSHADIAKPIEASDSEEVSEYENHISNEIERERSGNDFDTNNQQMNYKKSIQSKNREIKRKLYPLPHSSQSTAAKILKTTPGVTRYATERVTDVKSAFEVVFNSAIENEIIKMTNIEGENDIYGKSRKISKVKLYKHILDYYC</sequence>
<dbReference type="OrthoDB" id="10030973at2759"/>
<dbReference type="EMBL" id="BMAO01018345">
    <property type="protein sequence ID" value="GFR22751.1"/>
    <property type="molecule type" value="Genomic_DNA"/>
</dbReference>
<accession>A0A8X6LTU5</accession>
<protein>
    <submittedName>
        <fullName evidence="1">Uncharacterized protein</fullName>
    </submittedName>
</protein>